<reference evidence="4 6" key="2">
    <citation type="submission" date="2013-03" db="EMBL/GenBank/DDBJ databases">
        <title>The Genome Sequence of Enterococcus gilvus ATCC BAA-350 (PacBio/Illumina hybrid assembly).</title>
        <authorList>
            <consortium name="The Broad Institute Genomics Platform"/>
            <consortium name="The Broad Institute Genome Sequencing Center for Infectious Disease"/>
            <person name="Earl A."/>
            <person name="Russ C."/>
            <person name="Gilmore M."/>
            <person name="Surin D."/>
            <person name="Walker B."/>
            <person name="Young S."/>
            <person name="Zeng Q."/>
            <person name="Gargeya S."/>
            <person name="Fitzgerald M."/>
            <person name="Haas B."/>
            <person name="Abouelleil A."/>
            <person name="Allen A.W."/>
            <person name="Alvarado L."/>
            <person name="Arachchi H.M."/>
            <person name="Berlin A.M."/>
            <person name="Chapman S.B."/>
            <person name="Gainer-Dewar J."/>
            <person name="Goldberg J."/>
            <person name="Griggs A."/>
            <person name="Gujja S."/>
            <person name="Hansen M."/>
            <person name="Howarth C."/>
            <person name="Imamovic A."/>
            <person name="Ireland A."/>
            <person name="Larimer J."/>
            <person name="McCowan C."/>
            <person name="Murphy C."/>
            <person name="Pearson M."/>
            <person name="Poon T.W."/>
            <person name="Priest M."/>
            <person name="Roberts A."/>
            <person name="Saif S."/>
            <person name="Shea T."/>
            <person name="Sisk P."/>
            <person name="Sykes S."/>
            <person name="Wortman J."/>
            <person name="Nusbaum C."/>
            <person name="Birren B."/>
        </authorList>
    </citation>
    <scope>NUCLEOTIDE SEQUENCE [LARGE SCALE GENOMIC DNA]</scope>
    <source>
        <strain evidence="4 6">ATCC BAA-350</strain>
    </source>
</reference>
<dbReference type="eggNOG" id="COG1813">
    <property type="taxonomic scope" value="Bacteria"/>
</dbReference>
<dbReference type="PANTHER" id="PTHR46797:SF1">
    <property type="entry name" value="METHYLPHOSPHONATE SYNTHASE"/>
    <property type="match status" value="1"/>
</dbReference>
<feature type="domain" description="HTH cro/C1-type" evidence="2">
    <location>
        <begin position="35"/>
        <end position="90"/>
    </location>
</feature>
<sequence>MSKIDELINKKKADSVSFAEAYEKESQRLDVAIALTQLREELGVSQRELAEKVGKPQSTIARIENGSMNPSLTILYEIAEKVGKELHVEFK</sequence>
<dbReference type="EMBL" id="AJDQ01000003">
    <property type="protein sequence ID" value="EOI58205.1"/>
    <property type="molecule type" value="Genomic_DNA"/>
</dbReference>
<dbReference type="InterPro" id="IPR010982">
    <property type="entry name" value="Lambda_DNA-bd_dom_sf"/>
</dbReference>
<protein>
    <recommendedName>
        <fullName evidence="2">HTH cro/C1-type domain-containing protein</fullName>
    </recommendedName>
</protein>
<dbReference type="Gene3D" id="1.10.260.40">
    <property type="entry name" value="lambda repressor-like DNA-binding domains"/>
    <property type="match status" value="1"/>
</dbReference>
<dbReference type="AlphaFoldDB" id="R2VJZ5"/>
<evidence type="ECO:0000256" key="1">
    <source>
        <dbReference type="ARBA" id="ARBA00023125"/>
    </source>
</evidence>
<dbReference type="GO" id="GO:0003700">
    <property type="term" value="F:DNA-binding transcription factor activity"/>
    <property type="evidence" value="ECO:0007669"/>
    <property type="project" value="TreeGrafter"/>
</dbReference>
<dbReference type="Pfam" id="PF01381">
    <property type="entry name" value="HTH_3"/>
    <property type="match status" value="1"/>
</dbReference>
<name>R2VJZ5_9ENTE</name>
<dbReference type="EMBL" id="ASWH01000002">
    <property type="protein sequence ID" value="EOW79033.1"/>
    <property type="molecule type" value="Genomic_DNA"/>
</dbReference>
<dbReference type="OrthoDB" id="2322940at2"/>
<evidence type="ECO:0000259" key="2">
    <source>
        <dbReference type="PROSITE" id="PS50943"/>
    </source>
</evidence>
<dbReference type="GO" id="GO:0005829">
    <property type="term" value="C:cytosol"/>
    <property type="evidence" value="ECO:0007669"/>
    <property type="project" value="TreeGrafter"/>
</dbReference>
<dbReference type="InterPro" id="IPR050807">
    <property type="entry name" value="TransReg_Diox_bact_type"/>
</dbReference>
<accession>R2VJZ5</accession>
<dbReference type="SMART" id="SM00530">
    <property type="entry name" value="HTH_XRE"/>
    <property type="match status" value="1"/>
</dbReference>
<dbReference type="Proteomes" id="UP000013750">
    <property type="component" value="Unassembled WGS sequence"/>
</dbReference>
<dbReference type="PANTHER" id="PTHR46797">
    <property type="entry name" value="HTH-TYPE TRANSCRIPTIONAL REGULATOR"/>
    <property type="match status" value="1"/>
</dbReference>
<dbReference type="Proteomes" id="UP000014160">
    <property type="component" value="Unassembled WGS sequence"/>
</dbReference>
<dbReference type="HOGENOM" id="CLU_066192_18_2_9"/>
<comment type="caution">
    <text evidence="3">The sequence shown here is derived from an EMBL/GenBank/DDBJ whole genome shotgun (WGS) entry which is preliminary data.</text>
</comment>
<keyword evidence="1" id="KW-0238">DNA-binding</keyword>
<keyword evidence="6" id="KW-1185">Reference proteome</keyword>
<gene>
    <name evidence="4" type="ORF">I592_03171</name>
    <name evidence="3" type="ORF">UKC_00277</name>
</gene>
<dbReference type="GO" id="GO:0003677">
    <property type="term" value="F:DNA binding"/>
    <property type="evidence" value="ECO:0007669"/>
    <property type="project" value="UniProtKB-KW"/>
</dbReference>
<dbReference type="PROSITE" id="PS50943">
    <property type="entry name" value="HTH_CROC1"/>
    <property type="match status" value="1"/>
</dbReference>
<evidence type="ECO:0000313" key="5">
    <source>
        <dbReference type="Proteomes" id="UP000013750"/>
    </source>
</evidence>
<dbReference type="CDD" id="cd00093">
    <property type="entry name" value="HTH_XRE"/>
    <property type="match status" value="1"/>
</dbReference>
<dbReference type="PATRIC" id="fig|1158614.3.peg.269"/>
<proteinExistence type="predicted"/>
<evidence type="ECO:0000313" key="4">
    <source>
        <dbReference type="EMBL" id="EOW79033.1"/>
    </source>
</evidence>
<dbReference type="SUPFAM" id="SSF47413">
    <property type="entry name" value="lambda repressor-like DNA-binding domains"/>
    <property type="match status" value="1"/>
</dbReference>
<evidence type="ECO:0000313" key="3">
    <source>
        <dbReference type="EMBL" id="EOI58205.1"/>
    </source>
</evidence>
<organism evidence="3 5">
    <name type="scientific">Enterococcus gilvus ATCC BAA-350</name>
    <dbReference type="NCBI Taxonomy" id="1158614"/>
    <lineage>
        <taxon>Bacteria</taxon>
        <taxon>Bacillati</taxon>
        <taxon>Bacillota</taxon>
        <taxon>Bacilli</taxon>
        <taxon>Lactobacillales</taxon>
        <taxon>Enterococcaceae</taxon>
        <taxon>Enterococcus</taxon>
    </lineage>
</organism>
<dbReference type="InterPro" id="IPR001387">
    <property type="entry name" value="Cro/C1-type_HTH"/>
</dbReference>
<evidence type="ECO:0000313" key="6">
    <source>
        <dbReference type="Proteomes" id="UP000014160"/>
    </source>
</evidence>
<reference evidence="3 5" key="1">
    <citation type="submission" date="2013-02" db="EMBL/GenBank/DDBJ databases">
        <title>The Genome Sequence of Enterococcus gilvus ATCC BAA-350.</title>
        <authorList>
            <consortium name="The Broad Institute Genome Sequencing Platform"/>
            <consortium name="The Broad Institute Genome Sequencing Center for Infectious Disease"/>
            <person name="Earl A.M."/>
            <person name="Gilmore M.S."/>
            <person name="Lebreton F."/>
            <person name="Walker B."/>
            <person name="Young S.K."/>
            <person name="Zeng Q."/>
            <person name="Gargeya S."/>
            <person name="Fitzgerald M."/>
            <person name="Haas B."/>
            <person name="Abouelleil A."/>
            <person name="Alvarado L."/>
            <person name="Arachchi H.M."/>
            <person name="Berlin A.M."/>
            <person name="Chapman S.B."/>
            <person name="Dewar J."/>
            <person name="Goldberg J."/>
            <person name="Griggs A."/>
            <person name="Gujja S."/>
            <person name="Hansen M."/>
            <person name="Howarth C."/>
            <person name="Imamovic A."/>
            <person name="Larimer J."/>
            <person name="McCowan C."/>
            <person name="Murphy C."/>
            <person name="Neiman D."/>
            <person name="Pearson M."/>
            <person name="Priest M."/>
            <person name="Roberts A."/>
            <person name="Saif S."/>
            <person name="Shea T."/>
            <person name="Sisk P."/>
            <person name="Sykes S."/>
            <person name="Wortman J."/>
            <person name="Nusbaum C."/>
            <person name="Birren B."/>
        </authorList>
    </citation>
    <scope>NUCLEOTIDE SEQUENCE [LARGE SCALE GENOMIC DNA]</scope>
    <source>
        <strain evidence="3 5">ATCC BAA-350</strain>
    </source>
</reference>
<dbReference type="RefSeq" id="WP_010778728.1">
    <property type="nucleotide sequence ID" value="NZ_ASWH01000002.1"/>
</dbReference>